<proteinExistence type="predicted"/>
<accession>A0A1F7IFW4</accession>
<dbReference type="AlphaFoldDB" id="A0A1F7IFW4"/>
<name>A0A1F7IFW4_9BACT</name>
<sequence>MRNGLDIPESAKKNLIEKRYAPFTFMQQSIDLLDDENWVKWWDGAVSLDTAVAYHLKGDRVGFFHQVGQRVKANSAVPQDVALSHSDAAALGVVSFADFILTPWGEEAEALIRFTHERITPAVILEEAKKISKEIAPLKSLNLAKLFFTQSGS</sequence>
<dbReference type="Proteomes" id="UP000177698">
    <property type="component" value="Unassembled WGS sequence"/>
</dbReference>
<dbReference type="EMBL" id="MGAG01000003">
    <property type="protein sequence ID" value="OGK42237.1"/>
    <property type="molecule type" value="Genomic_DNA"/>
</dbReference>
<reference evidence="1 2" key="1">
    <citation type="journal article" date="2016" name="Nat. Commun.">
        <title>Thousands of microbial genomes shed light on interconnected biogeochemical processes in an aquifer system.</title>
        <authorList>
            <person name="Anantharaman K."/>
            <person name="Brown C.T."/>
            <person name="Hug L.A."/>
            <person name="Sharon I."/>
            <person name="Castelle C.J."/>
            <person name="Probst A.J."/>
            <person name="Thomas B.C."/>
            <person name="Singh A."/>
            <person name="Wilkins M.J."/>
            <person name="Karaoz U."/>
            <person name="Brodie E.L."/>
            <person name="Williams K.H."/>
            <person name="Hubbard S.S."/>
            <person name="Banfield J.F."/>
        </authorList>
    </citation>
    <scope>NUCLEOTIDE SEQUENCE [LARGE SCALE GENOMIC DNA]</scope>
</reference>
<evidence type="ECO:0000313" key="2">
    <source>
        <dbReference type="Proteomes" id="UP000177698"/>
    </source>
</evidence>
<gene>
    <name evidence="1" type="ORF">A2954_04475</name>
</gene>
<dbReference type="STRING" id="1802056.A2954_04475"/>
<protein>
    <submittedName>
        <fullName evidence="1">Uncharacterized protein</fullName>
    </submittedName>
</protein>
<evidence type="ECO:0000313" key="1">
    <source>
        <dbReference type="EMBL" id="OGK42237.1"/>
    </source>
</evidence>
<organism evidence="1 2">
    <name type="scientific">Candidatus Roizmanbacteria bacterium RIFCSPLOWO2_01_FULL_37_12</name>
    <dbReference type="NCBI Taxonomy" id="1802056"/>
    <lineage>
        <taxon>Bacteria</taxon>
        <taxon>Candidatus Roizmaniibacteriota</taxon>
    </lineage>
</organism>
<comment type="caution">
    <text evidence="1">The sequence shown here is derived from an EMBL/GenBank/DDBJ whole genome shotgun (WGS) entry which is preliminary data.</text>
</comment>